<keyword evidence="5" id="KW-1185">Reference proteome</keyword>
<evidence type="ECO:0000313" key="5">
    <source>
        <dbReference type="Proteomes" id="UP000604001"/>
    </source>
</evidence>
<dbReference type="Proteomes" id="UP000604001">
    <property type="component" value="Unassembled WGS sequence"/>
</dbReference>
<dbReference type="PANTHER" id="PTHR43212">
    <property type="entry name" value="QUERCETIN 2,3-DIOXYGENASE"/>
    <property type="match status" value="1"/>
</dbReference>
<evidence type="ECO:0000256" key="1">
    <source>
        <dbReference type="ARBA" id="ARBA00008416"/>
    </source>
</evidence>
<name>A0ABR6U6Y0_9ACTN</name>
<dbReference type="InterPro" id="IPR003829">
    <property type="entry name" value="Pirin_N_dom"/>
</dbReference>
<dbReference type="Pfam" id="PF02678">
    <property type="entry name" value="Pirin"/>
    <property type="match status" value="1"/>
</dbReference>
<dbReference type="InterPro" id="IPR014710">
    <property type="entry name" value="RmlC-like_jellyroll"/>
</dbReference>
<accession>A0ABR6U6Y0</accession>
<comment type="caution">
    <text evidence="4">The sequence shown here is derived from an EMBL/GenBank/DDBJ whole genome shotgun (WGS) entry which is preliminary data.</text>
</comment>
<dbReference type="InterPro" id="IPR012093">
    <property type="entry name" value="Pirin"/>
</dbReference>
<evidence type="ECO:0000313" key="4">
    <source>
        <dbReference type="EMBL" id="MBC2959606.1"/>
    </source>
</evidence>
<dbReference type="SUPFAM" id="SSF51182">
    <property type="entry name" value="RmlC-like cupins"/>
    <property type="match status" value="1"/>
</dbReference>
<feature type="domain" description="Pirin N-terminal" evidence="3">
    <location>
        <begin position="17"/>
        <end position="119"/>
    </location>
</feature>
<evidence type="ECO:0000256" key="2">
    <source>
        <dbReference type="RuleBase" id="RU003457"/>
    </source>
</evidence>
<comment type="similarity">
    <text evidence="1 2">Belongs to the pirin family.</text>
</comment>
<organism evidence="4 5">
    <name type="scientific">Nocardioides deserti</name>
    <dbReference type="NCBI Taxonomy" id="1588644"/>
    <lineage>
        <taxon>Bacteria</taxon>
        <taxon>Bacillati</taxon>
        <taxon>Actinomycetota</taxon>
        <taxon>Actinomycetes</taxon>
        <taxon>Propionibacteriales</taxon>
        <taxon>Nocardioidaceae</taxon>
        <taxon>Nocardioides</taxon>
    </lineage>
</organism>
<proteinExistence type="inferred from homology"/>
<protein>
    <submittedName>
        <fullName evidence="4">Pirin family protein</fullName>
    </submittedName>
</protein>
<dbReference type="InterPro" id="IPR011051">
    <property type="entry name" value="RmlC_Cupin_sf"/>
</dbReference>
<dbReference type="Gene3D" id="2.60.120.10">
    <property type="entry name" value="Jelly Rolls"/>
    <property type="match status" value="1"/>
</dbReference>
<reference evidence="4 5" key="1">
    <citation type="submission" date="2020-08" db="EMBL/GenBank/DDBJ databases">
        <title>novel species in genus Nocardioides.</title>
        <authorList>
            <person name="Zhang G."/>
        </authorList>
    </citation>
    <scope>NUCLEOTIDE SEQUENCE [LARGE SCALE GENOMIC DNA]</scope>
    <source>
        <strain evidence="4 5">SC8A-24</strain>
    </source>
</reference>
<gene>
    <name evidence="4" type="ORF">H7344_04785</name>
</gene>
<dbReference type="RefSeq" id="WP_186344857.1">
    <property type="nucleotide sequence ID" value="NZ_BMMR01000002.1"/>
</dbReference>
<dbReference type="PANTHER" id="PTHR43212:SF3">
    <property type="entry name" value="QUERCETIN 2,3-DIOXYGENASE"/>
    <property type="match status" value="1"/>
</dbReference>
<sequence>MTTEIRRGSARFASRSPGMVTSHAFSFGEHYDPERLRFGPMVCHDDHHLGAGKGFDTHRHSGLDIVTWVVTGRLSHRDSSGHEAVVSPGEVAVLAAGSGVEHAEHATPDGRARFVQVWLAADPDRAADDPTYAVTPVPASAAPGGGLVELVAPQPGAVLSVARLDALETLTLPAAPLVHAYVVTGALTRSSLAEPLAAGDAFLFADEPAHEVTAAVPTELLVWTFAG</sequence>
<dbReference type="EMBL" id="JACMYC010000002">
    <property type="protein sequence ID" value="MBC2959606.1"/>
    <property type="molecule type" value="Genomic_DNA"/>
</dbReference>
<evidence type="ECO:0000259" key="3">
    <source>
        <dbReference type="Pfam" id="PF02678"/>
    </source>
</evidence>